<feature type="compositionally biased region" description="Low complexity" evidence="1">
    <location>
        <begin position="475"/>
        <end position="488"/>
    </location>
</feature>
<feature type="compositionally biased region" description="Gly residues" evidence="1">
    <location>
        <begin position="655"/>
        <end position="666"/>
    </location>
</feature>
<feature type="compositionally biased region" description="Acidic residues" evidence="1">
    <location>
        <begin position="635"/>
        <end position="648"/>
    </location>
</feature>
<feature type="compositionally biased region" description="Low complexity" evidence="1">
    <location>
        <begin position="237"/>
        <end position="273"/>
    </location>
</feature>
<evidence type="ECO:0000313" key="4">
    <source>
        <dbReference type="EMBL" id="GAA1863473.1"/>
    </source>
</evidence>
<dbReference type="Proteomes" id="UP001501094">
    <property type="component" value="Unassembled WGS sequence"/>
</dbReference>
<dbReference type="PANTHER" id="PTHR34700:SF4">
    <property type="entry name" value="PHAGE-LIKE ELEMENT PBSX PROTEIN XKDP"/>
    <property type="match status" value="1"/>
</dbReference>
<dbReference type="Pfam" id="PF03704">
    <property type="entry name" value="BTAD"/>
    <property type="match status" value="1"/>
</dbReference>
<dbReference type="EMBL" id="BAAANL010000004">
    <property type="protein sequence ID" value="GAA1863473.1"/>
    <property type="molecule type" value="Genomic_DNA"/>
</dbReference>
<feature type="domain" description="LysM" evidence="3">
    <location>
        <begin position="375"/>
        <end position="431"/>
    </location>
</feature>
<feature type="region of interest" description="Disordered" evidence="1">
    <location>
        <begin position="156"/>
        <end position="296"/>
    </location>
</feature>
<feature type="compositionally biased region" description="Low complexity" evidence="1">
    <location>
        <begin position="180"/>
        <end position="213"/>
    </location>
</feature>
<dbReference type="Gene3D" id="3.10.350.10">
    <property type="entry name" value="LysM domain"/>
    <property type="match status" value="2"/>
</dbReference>
<dbReference type="SUPFAM" id="SSF48452">
    <property type="entry name" value="TPR-like"/>
    <property type="match status" value="1"/>
</dbReference>
<dbReference type="PROSITE" id="PS51782">
    <property type="entry name" value="LYSM"/>
    <property type="match status" value="2"/>
</dbReference>
<reference evidence="4 5" key="1">
    <citation type="journal article" date="2019" name="Int. J. Syst. Evol. Microbiol.">
        <title>The Global Catalogue of Microorganisms (GCM) 10K type strain sequencing project: providing services to taxonomists for standard genome sequencing and annotation.</title>
        <authorList>
            <consortium name="The Broad Institute Genomics Platform"/>
            <consortium name="The Broad Institute Genome Sequencing Center for Infectious Disease"/>
            <person name="Wu L."/>
            <person name="Ma J."/>
        </authorList>
    </citation>
    <scope>NUCLEOTIDE SEQUENCE [LARGE SCALE GENOMIC DNA]</scope>
    <source>
        <strain evidence="4 5">JCM 14326</strain>
    </source>
</reference>
<feature type="compositionally biased region" description="Low complexity" evidence="1">
    <location>
        <begin position="10"/>
        <end position="26"/>
    </location>
</feature>
<feature type="compositionally biased region" description="Basic and acidic residues" evidence="1">
    <location>
        <begin position="564"/>
        <end position="582"/>
    </location>
</feature>
<feature type="region of interest" description="Disordered" evidence="1">
    <location>
        <begin position="1"/>
        <end position="26"/>
    </location>
</feature>
<dbReference type="SMART" id="SM01043">
    <property type="entry name" value="BTAD"/>
    <property type="match status" value="1"/>
</dbReference>
<dbReference type="InterPro" id="IPR011990">
    <property type="entry name" value="TPR-like_helical_dom_sf"/>
</dbReference>
<feature type="transmembrane region" description="Helical" evidence="2">
    <location>
        <begin position="87"/>
        <end position="112"/>
    </location>
</feature>
<dbReference type="Pfam" id="PF01476">
    <property type="entry name" value="LysM"/>
    <property type="match status" value="2"/>
</dbReference>
<gene>
    <name evidence="4" type="ORF">GCM10009751_21720</name>
</gene>
<feature type="domain" description="LysM" evidence="3">
    <location>
        <begin position="294"/>
        <end position="350"/>
    </location>
</feature>
<dbReference type="CDD" id="cd00118">
    <property type="entry name" value="LysM"/>
    <property type="match status" value="2"/>
</dbReference>
<dbReference type="InterPro" id="IPR005158">
    <property type="entry name" value="BTAD"/>
</dbReference>
<feature type="compositionally biased region" description="Basic and acidic residues" evidence="1">
    <location>
        <begin position="276"/>
        <end position="286"/>
    </location>
</feature>
<proteinExistence type="predicted"/>
<feature type="compositionally biased region" description="Low complexity" evidence="1">
    <location>
        <begin position="504"/>
        <end position="522"/>
    </location>
</feature>
<feature type="compositionally biased region" description="Gly residues" evidence="1">
    <location>
        <begin position="227"/>
        <end position="236"/>
    </location>
</feature>
<keyword evidence="5" id="KW-1185">Reference proteome</keyword>
<comment type="caution">
    <text evidence="4">The sequence shown here is derived from an EMBL/GenBank/DDBJ whole genome shotgun (WGS) entry which is preliminary data.</text>
</comment>
<evidence type="ECO:0000313" key="5">
    <source>
        <dbReference type="Proteomes" id="UP001501094"/>
    </source>
</evidence>
<keyword evidence="2" id="KW-1133">Transmembrane helix</keyword>
<evidence type="ECO:0000256" key="2">
    <source>
        <dbReference type="SAM" id="Phobius"/>
    </source>
</evidence>
<feature type="transmembrane region" description="Helical" evidence="2">
    <location>
        <begin position="43"/>
        <end position="67"/>
    </location>
</feature>
<feature type="transmembrane region" description="Helical" evidence="2">
    <location>
        <begin position="132"/>
        <end position="151"/>
    </location>
</feature>
<feature type="region of interest" description="Disordered" evidence="1">
    <location>
        <begin position="396"/>
        <end position="740"/>
    </location>
</feature>
<protein>
    <recommendedName>
        <fullName evidence="3">LysM domain-containing protein</fullName>
    </recommendedName>
</protein>
<feature type="compositionally biased region" description="Gly residues" evidence="1">
    <location>
        <begin position="1205"/>
        <end position="1222"/>
    </location>
</feature>
<dbReference type="Gene3D" id="1.25.40.10">
    <property type="entry name" value="Tetratricopeptide repeat domain"/>
    <property type="match status" value="1"/>
</dbReference>
<sequence length="1523" mass="154824">MSTSTERKATAPSATSSGGAPGTGAADASGSTAGRILRGLSAALLLVVLVVGIPIGLWTFGVMPLGGDLSWEKFLSVMSAPDVTGEVFLSLMTVVGWLAWATFAVAVVVELVSALRGVRAPHLAGLGLQQRVAAALVGAVVAMALSTPGAGEAAAAGQAVDPVDGQGTDPAATSVLESVPGGAASPGATASPAGGSSSAPTSPGTPDGTTTSPDGERRGTPATGRSGPAGAGGGPSGTATTTSAGADTRGSALTGNSTAGSAEAGAESGASRSTRTRADAKADRVRQAASDTNKSYDVMPGDSLWRIAQATLGDGTRFKEIAHLNYGVPQPDGQSLDGSHWVRPGWVLTLPDDASGPGVVERAAADVAAPGGPEHDVTVVPGDTLWEIAEDELGDGTRYPELYEATKSTTQPDGRRLTDPDLIHPGWEVTVPGAEAPSAGDQGSDDAAGSRPAPGGDGKESGAPGGDAGDDDAAGAEAPGGESPAEPGNDASGTAAPDDTATDVPTEAPAEAPSEVPSAEPTGSGDEPSAGPSDEPASGGTPPGDAVEDTPDGGPSDELPAEQPGDRAPERTAGDRVEKDADPAPAEPAQPPAEEQSAPITRGAQRAEKPESDTPAGTATEAPDDTPAPGTPLDPVEESDTQTPDIDESAPPAIDGGGPATDGGSSGPSMPDDPTESADAPTGSYQEVGPADLADEGTATEAAEEVPAGGAASAEGAVSAEGAARPDAVVPGTPTAEPTAPAVSAALTDADLSDELLEAFDVRTAAGIGGLLAAGILALLAGRRDRARRRRKPGERIGMPDPGSPSALLETDLRAVADELGRAQVDIALRTLAGWHRERGLALPGVRVARLKAGEFVELYLDRAAELPAPWISTTDRYVWQLPAGENPAVASDRATPELMESPYPSLVTLGHDDENAHLMVDLENIGCLDIRGTDEDAQATLAALAVELATSLWADDLQVTVVGALSELPGVCNTGRIRHVPSVAGIVRELEARAADVDRTLAQVGAANLAEARGRGLAMDAWTPEILLVGEALAGAERSRLESLVERVPGVGIAAVTSRAEIGEWMLDLTGELTGGDTSRGVLVPAYIAVRPQQLDAETYLQALELLGDPEPVAGPEWARNIPAAEPELIEPALLPDFNQISGTSTTTQAVEAGDVVEAPLGEKVAVEVGAGVGGPAALRAPSGSAGASVDLVGEPTTAPAPGGPAGPAGPGAPGSPGGGRGWDDEGSNPWVVALDEGSSGDGPGSDPALAAVVDEALEAPEEPQPAATPVVRVLGTVELAGCAGVELPASHQRQAMELVAYLAFNPGARGSDISRALWPSRDPNLATRRSAVSRARRWLGTDAYGFEYLPRYWSTDDGSQVDQEKAGYRLRGVTTDWDQFNELVGPDITTTPLADLRRALELVRGVPFQDTPARKYVWAEVLMQDMAAGVVDVAHEVSRRALAEGDLATAREASRVGRIADPADERSWRNSIRTEYASGRMDAAGRLIDRLRDHLEQLDMEPEPETEDLINEIDAANRHRS</sequence>
<dbReference type="RefSeq" id="WP_344102568.1">
    <property type="nucleotide sequence ID" value="NZ_BAAANL010000004.1"/>
</dbReference>
<organism evidence="4 5">
    <name type="scientific">Myceligenerans crystallogenes</name>
    <dbReference type="NCBI Taxonomy" id="316335"/>
    <lineage>
        <taxon>Bacteria</taxon>
        <taxon>Bacillati</taxon>
        <taxon>Actinomycetota</taxon>
        <taxon>Actinomycetes</taxon>
        <taxon>Micrococcales</taxon>
        <taxon>Promicromonosporaceae</taxon>
        <taxon>Myceligenerans</taxon>
    </lineage>
</organism>
<feature type="region of interest" description="Disordered" evidence="1">
    <location>
        <begin position="1181"/>
        <end position="1250"/>
    </location>
</feature>
<keyword evidence="2" id="KW-0812">Transmembrane</keyword>
<dbReference type="PANTHER" id="PTHR34700">
    <property type="entry name" value="POTASSIUM BINDING PROTEIN KBP"/>
    <property type="match status" value="1"/>
</dbReference>
<evidence type="ECO:0000256" key="1">
    <source>
        <dbReference type="SAM" id="MobiDB-lite"/>
    </source>
</evidence>
<dbReference type="InterPro" id="IPR052196">
    <property type="entry name" value="Bact_Kbp"/>
</dbReference>
<accession>A0ABN2ND51</accession>
<evidence type="ECO:0000259" key="3">
    <source>
        <dbReference type="PROSITE" id="PS51782"/>
    </source>
</evidence>
<dbReference type="InterPro" id="IPR018392">
    <property type="entry name" value="LysM"/>
</dbReference>
<feature type="compositionally biased region" description="Basic and acidic residues" evidence="1">
    <location>
        <begin position="413"/>
        <end position="422"/>
    </location>
</feature>
<name>A0ABN2ND51_9MICO</name>
<dbReference type="InterPro" id="IPR036779">
    <property type="entry name" value="LysM_dom_sf"/>
</dbReference>
<keyword evidence="2" id="KW-0472">Membrane</keyword>
<feature type="compositionally biased region" description="Low complexity" evidence="1">
    <location>
        <begin position="696"/>
        <end position="740"/>
    </location>
</feature>